<dbReference type="EMBL" id="DS114216">
    <property type="protein sequence ID" value="EAX89268.1"/>
    <property type="molecule type" value="Genomic_DNA"/>
</dbReference>
<dbReference type="VEuPathDB" id="TrichDB:TVAG_257110"/>
<evidence type="ECO:0000256" key="3">
    <source>
        <dbReference type="ARBA" id="ARBA00022898"/>
    </source>
</evidence>
<sequence>MKHIAPADNYTRISALDSTIVDVQHKFDPDEGIWIADLNKVRYSTQLWESYLPRVKAHYAVKCCDEPNILRFLADRGFGFDCASKKELQMITELGVDANRIVFSHPLKNHEALVYAKELGVDRMAFDTEEELRKILRYYPEAEVFLRVKPKFTNAKIPLSKKFGAAPEDVPNLLQLAHELGANFIGFSFHVGSLCDDINTFRTALQYVSELKVKAEELGLNVCFIDIGGGFLPPNAPCNNSFKEITETINAAIDEFFGENEIEFIGEPGRFFASEYMDLILPVIGAKVHVDGHGEKTQSIYIPDGIYGAFNALIYDHAEPHFEIHTEGESEKLPTTIWGQTCDSADIVYEDMMWPELEVGDLLIIRRFSAYTYSPTAFFNGFHHHPVVVLNANEEDI</sequence>
<evidence type="ECO:0000313" key="14">
    <source>
        <dbReference type="Proteomes" id="UP000001542"/>
    </source>
</evidence>
<dbReference type="InterPro" id="IPR000183">
    <property type="entry name" value="Orn/DAP/Arg_de-COase"/>
</dbReference>
<dbReference type="PANTHER" id="PTHR11482">
    <property type="entry name" value="ARGININE/DIAMINOPIMELATE/ORNITHINE DECARBOXYLASE"/>
    <property type="match status" value="1"/>
</dbReference>
<comment type="subunit">
    <text evidence="7">Homodimer. Only the dimer is catalytically active, as the active sites are constructed of residues from both monomers.</text>
</comment>
<dbReference type="Proteomes" id="UP000001542">
    <property type="component" value="Unassembled WGS sequence"/>
</dbReference>
<dbReference type="InterPro" id="IPR022653">
    <property type="entry name" value="De-COase2_pyr-phos_BS"/>
</dbReference>
<dbReference type="Gene3D" id="3.20.20.10">
    <property type="entry name" value="Alanine racemase"/>
    <property type="match status" value="1"/>
</dbReference>
<keyword evidence="4" id="KW-0456">Lyase</keyword>
<dbReference type="OrthoDB" id="5034579at2759"/>
<dbReference type="InterPro" id="IPR002433">
    <property type="entry name" value="Orn_de-COase"/>
</dbReference>
<organism evidence="13 14">
    <name type="scientific">Trichomonas vaginalis (strain ATCC PRA-98 / G3)</name>
    <dbReference type="NCBI Taxonomy" id="412133"/>
    <lineage>
        <taxon>Eukaryota</taxon>
        <taxon>Metamonada</taxon>
        <taxon>Parabasalia</taxon>
        <taxon>Trichomonadida</taxon>
        <taxon>Trichomonadidae</taxon>
        <taxon>Trichomonas</taxon>
    </lineage>
</organism>
<evidence type="ECO:0000256" key="5">
    <source>
        <dbReference type="ARBA" id="ARBA00034115"/>
    </source>
</evidence>
<dbReference type="EC" id="4.1.1.17" evidence="6"/>
<dbReference type="InterPro" id="IPR022644">
    <property type="entry name" value="De-COase2_N"/>
</dbReference>
<dbReference type="GO" id="GO:0033387">
    <property type="term" value="P:putrescine biosynthetic process from arginine, via ornithine"/>
    <property type="evidence" value="ECO:0000318"/>
    <property type="project" value="GO_Central"/>
</dbReference>
<dbReference type="VEuPathDB" id="TrichDB:TVAGG3_0879610"/>
<comment type="catalytic activity">
    <reaction evidence="8">
        <text>L-ornithine + H(+) = putrescine + CO2</text>
        <dbReference type="Rhea" id="RHEA:22964"/>
        <dbReference type="ChEBI" id="CHEBI:15378"/>
        <dbReference type="ChEBI" id="CHEBI:16526"/>
        <dbReference type="ChEBI" id="CHEBI:46911"/>
        <dbReference type="ChEBI" id="CHEBI:326268"/>
        <dbReference type="EC" id="4.1.1.17"/>
    </reaction>
</comment>
<gene>
    <name evidence="13" type="ORF">TVAG_257110</name>
</gene>
<evidence type="ECO:0000256" key="2">
    <source>
        <dbReference type="ARBA" id="ARBA00008872"/>
    </source>
</evidence>
<dbReference type="OMA" id="FNGLYEM"/>
<proteinExistence type="inferred from homology"/>
<dbReference type="GO" id="GO:0004586">
    <property type="term" value="F:ornithine decarboxylase activity"/>
    <property type="evidence" value="ECO:0000318"/>
    <property type="project" value="GO_Central"/>
</dbReference>
<dbReference type="InterPro" id="IPR029066">
    <property type="entry name" value="PLP-binding_barrel"/>
</dbReference>
<evidence type="ECO:0000256" key="7">
    <source>
        <dbReference type="ARBA" id="ARBA00046672"/>
    </source>
</evidence>
<evidence type="ECO:0000256" key="8">
    <source>
        <dbReference type="ARBA" id="ARBA00049127"/>
    </source>
</evidence>
<dbReference type="AlphaFoldDB" id="A2G0P3"/>
<dbReference type="SMR" id="A2G0P3"/>
<dbReference type="KEGG" id="tva:4746937"/>
<feature type="modified residue" description="N6-(pyridoxal phosphate)lysine" evidence="9">
    <location>
        <position position="62"/>
    </location>
</feature>
<dbReference type="eggNOG" id="KOG0622">
    <property type="taxonomic scope" value="Eukaryota"/>
</dbReference>
<comment type="cofactor">
    <cofactor evidence="1 9">
        <name>pyridoxal 5'-phosphate</name>
        <dbReference type="ChEBI" id="CHEBI:597326"/>
    </cofactor>
</comment>
<dbReference type="SUPFAM" id="SSF50621">
    <property type="entry name" value="Alanine racemase C-terminal domain-like"/>
    <property type="match status" value="1"/>
</dbReference>
<evidence type="ECO:0000313" key="13">
    <source>
        <dbReference type="EMBL" id="EAX89268.1"/>
    </source>
</evidence>
<evidence type="ECO:0000259" key="11">
    <source>
        <dbReference type="Pfam" id="PF00278"/>
    </source>
</evidence>
<dbReference type="InterPro" id="IPR022643">
    <property type="entry name" value="De-COase2_C"/>
</dbReference>
<dbReference type="PROSITE" id="PS00878">
    <property type="entry name" value="ODR_DC_2_1"/>
    <property type="match status" value="1"/>
</dbReference>
<dbReference type="RefSeq" id="XP_001302198.1">
    <property type="nucleotide sequence ID" value="XM_001302197.1"/>
</dbReference>
<evidence type="ECO:0000256" key="4">
    <source>
        <dbReference type="ARBA" id="ARBA00023239"/>
    </source>
</evidence>
<feature type="domain" description="Orn/DAP/Arg decarboxylase 2 N-terminal" evidence="12">
    <location>
        <begin position="39"/>
        <end position="273"/>
    </location>
</feature>
<evidence type="ECO:0000259" key="12">
    <source>
        <dbReference type="Pfam" id="PF02784"/>
    </source>
</evidence>
<dbReference type="PRINTS" id="PR01182">
    <property type="entry name" value="ORNDCRBXLASE"/>
</dbReference>
<evidence type="ECO:0000256" key="1">
    <source>
        <dbReference type="ARBA" id="ARBA00001933"/>
    </source>
</evidence>
<dbReference type="STRING" id="5722.A2G0P3"/>
<feature type="domain" description="Orn/DAP/Arg decarboxylase 2 C-terminal" evidence="11">
    <location>
        <begin position="275"/>
        <end position="367"/>
    </location>
</feature>
<dbReference type="InterPro" id="IPR009006">
    <property type="entry name" value="Ala_racemase/Decarboxylase_C"/>
</dbReference>
<comment type="similarity">
    <text evidence="2 10">Belongs to the Orn/Lys/Arg decarboxylase class-II family.</text>
</comment>
<protein>
    <recommendedName>
        <fullName evidence="6">ornithine decarboxylase</fullName>
        <ecNumber evidence="6">4.1.1.17</ecNumber>
    </recommendedName>
</protein>
<dbReference type="GO" id="GO:0005737">
    <property type="term" value="C:cytoplasm"/>
    <property type="evidence" value="ECO:0000318"/>
    <property type="project" value="GO_Central"/>
</dbReference>
<dbReference type="CDD" id="cd00622">
    <property type="entry name" value="PLPDE_III_ODC"/>
    <property type="match status" value="1"/>
</dbReference>
<dbReference type="Pfam" id="PF02784">
    <property type="entry name" value="Orn_Arg_deC_N"/>
    <property type="match status" value="1"/>
</dbReference>
<keyword evidence="14" id="KW-1185">Reference proteome</keyword>
<dbReference type="FunFam" id="3.20.20.10:FF:000008">
    <property type="entry name" value="Ornithine decarboxylase"/>
    <property type="match status" value="1"/>
</dbReference>
<accession>A2G0P3</accession>
<dbReference type="PANTHER" id="PTHR11482:SF6">
    <property type="entry name" value="ORNITHINE DECARBOXYLASE 1-RELATED"/>
    <property type="match status" value="1"/>
</dbReference>
<reference evidence="13" key="1">
    <citation type="submission" date="2006-10" db="EMBL/GenBank/DDBJ databases">
        <authorList>
            <person name="Amadeo P."/>
            <person name="Zhao Q."/>
            <person name="Wortman J."/>
            <person name="Fraser-Liggett C."/>
            <person name="Carlton J."/>
        </authorList>
    </citation>
    <scope>NUCLEOTIDE SEQUENCE</scope>
    <source>
        <strain evidence="13">G3</strain>
    </source>
</reference>
<evidence type="ECO:0000256" key="10">
    <source>
        <dbReference type="RuleBase" id="RU003737"/>
    </source>
</evidence>
<dbReference type="Gene3D" id="2.40.37.10">
    <property type="entry name" value="Lyase, Ornithine Decarboxylase, Chain A, domain 1"/>
    <property type="match status" value="1"/>
</dbReference>
<dbReference type="PRINTS" id="PR01179">
    <property type="entry name" value="ODADCRBXLASE"/>
</dbReference>
<comment type="pathway">
    <text evidence="5">Amine and polyamine biosynthesis; putrescine biosynthesis via L-ornithine pathway; putrescine from L-ornithine: step 1/1.</text>
</comment>
<feature type="active site" description="Proton donor" evidence="9">
    <location>
        <position position="342"/>
    </location>
</feature>
<dbReference type="Pfam" id="PF00278">
    <property type="entry name" value="Orn_DAP_Arg_deC"/>
    <property type="match status" value="1"/>
</dbReference>
<evidence type="ECO:0000256" key="6">
    <source>
        <dbReference type="ARBA" id="ARBA00034138"/>
    </source>
</evidence>
<dbReference type="InParanoid" id="A2G0P3"/>
<dbReference type="SUPFAM" id="SSF51419">
    <property type="entry name" value="PLP-binding barrel"/>
    <property type="match status" value="1"/>
</dbReference>
<evidence type="ECO:0000256" key="9">
    <source>
        <dbReference type="PIRSR" id="PIRSR600183-50"/>
    </source>
</evidence>
<keyword evidence="3 9" id="KW-0663">Pyridoxal phosphate</keyword>
<reference evidence="13" key="2">
    <citation type="journal article" date="2007" name="Science">
        <title>Draft genome sequence of the sexually transmitted pathogen Trichomonas vaginalis.</title>
        <authorList>
            <person name="Carlton J.M."/>
            <person name="Hirt R.P."/>
            <person name="Silva J.C."/>
            <person name="Delcher A.L."/>
            <person name="Schatz M."/>
            <person name="Zhao Q."/>
            <person name="Wortman J.R."/>
            <person name="Bidwell S.L."/>
            <person name="Alsmark U.C.M."/>
            <person name="Besteiro S."/>
            <person name="Sicheritz-Ponten T."/>
            <person name="Noel C.J."/>
            <person name="Dacks J.B."/>
            <person name="Foster P.G."/>
            <person name="Simillion C."/>
            <person name="Van de Peer Y."/>
            <person name="Miranda-Saavedra D."/>
            <person name="Barton G.J."/>
            <person name="Westrop G.D."/>
            <person name="Mueller S."/>
            <person name="Dessi D."/>
            <person name="Fiori P.L."/>
            <person name="Ren Q."/>
            <person name="Paulsen I."/>
            <person name="Zhang H."/>
            <person name="Bastida-Corcuera F.D."/>
            <person name="Simoes-Barbosa A."/>
            <person name="Brown M.T."/>
            <person name="Hayes R.D."/>
            <person name="Mukherjee M."/>
            <person name="Okumura C.Y."/>
            <person name="Schneider R."/>
            <person name="Smith A.J."/>
            <person name="Vanacova S."/>
            <person name="Villalvazo M."/>
            <person name="Haas B.J."/>
            <person name="Pertea M."/>
            <person name="Feldblyum T.V."/>
            <person name="Utterback T.R."/>
            <person name="Shu C.L."/>
            <person name="Osoegawa K."/>
            <person name="de Jong P.J."/>
            <person name="Hrdy I."/>
            <person name="Horvathova L."/>
            <person name="Zubacova Z."/>
            <person name="Dolezal P."/>
            <person name="Malik S.B."/>
            <person name="Logsdon J.M. Jr."/>
            <person name="Henze K."/>
            <person name="Gupta A."/>
            <person name="Wang C.C."/>
            <person name="Dunne R.L."/>
            <person name="Upcroft J.A."/>
            <person name="Upcroft P."/>
            <person name="White O."/>
            <person name="Salzberg S.L."/>
            <person name="Tang P."/>
            <person name="Chiu C.-H."/>
            <person name="Lee Y.-S."/>
            <person name="Embley T.M."/>
            <person name="Coombs G.H."/>
            <person name="Mottram J.C."/>
            <person name="Tachezy J."/>
            <person name="Fraser-Liggett C.M."/>
            <person name="Johnson P.J."/>
        </authorList>
    </citation>
    <scope>NUCLEOTIDE SEQUENCE [LARGE SCALE GENOMIC DNA]</scope>
    <source>
        <strain evidence="13">G3</strain>
    </source>
</reference>
<name>A2G0P3_TRIV3</name>
<dbReference type="FunCoup" id="A2G0P3">
    <property type="interactions" value="233"/>
</dbReference>